<dbReference type="InterPro" id="IPR043472">
    <property type="entry name" value="Macro_dom-like"/>
</dbReference>
<dbReference type="SMART" id="SM00506">
    <property type="entry name" value="A1pp"/>
    <property type="match status" value="1"/>
</dbReference>
<feature type="domain" description="Macro" evidence="1">
    <location>
        <begin position="94"/>
        <end position="284"/>
    </location>
</feature>
<comment type="caution">
    <text evidence="2">The sequence shown here is derived from an EMBL/GenBank/DDBJ whole genome shotgun (WGS) entry which is preliminary data.</text>
</comment>
<dbReference type="CDD" id="cd02908">
    <property type="entry name" value="Macro_OAADPr_deacetylase"/>
    <property type="match status" value="1"/>
</dbReference>
<dbReference type="EMBL" id="PNHE01000009">
    <property type="protein sequence ID" value="PMC58649.1"/>
    <property type="molecule type" value="Genomic_DNA"/>
</dbReference>
<dbReference type="SUPFAM" id="SSF52949">
    <property type="entry name" value="Macro domain-like"/>
    <property type="match status" value="1"/>
</dbReference>
<dbReference type="PANTHER" id="PTHR11106">
    <property type="entry name" value="GANGLIOSIDE INDUCED DIFFERENTIATION ASSOCIATED PROTEIN 2-RELATED"/>
    <property type="match status" value="1"/>
</dbReference>
<evidence type="ECO:0000313" key="3">
    <source>
        <dbReference type="Proteomes" id="UP000235682"/>
    </source>
</evidence>
<sequence length="289" mass="33272">MHPKDVYLRSMVDYLLEECESQKPVDQHSNRLQGLRYEVASADQFKLPPKPWTTKDLMSIWRGLINRREPFDISSDYLANEDALLKELRTEVSTVSLNDLSTDYKPLYLWQGDITHLSVDGIVNAANSEMLGCFIPNHHCIDNQIHTYAGVRMRLRLFEEMKEQGRKEPVGKARVTPGYNLPCEYVIHTVGPIITGEVNEIKKHQLQKCYRSCLKKADEIGLKSLAFCSISTGQFGYPKELAAQVAYETVCHYLKHTQSDLQVIFCVYSDEDQSIYQRLLEEQPYDSLE</sequence>
<dbReference type="Gene3D" id="3.40.220.10">
    <property type="entry name" value="Leucine Aminopeptidase, subunit E, domain 1"/>
    <property type="match status" value="1"/>
</dbReference>
<accession>A0A2N6SNL1</accession>
<dbReference type="PROSITE" id="PS51154">
    <property type="entry name" value="MACRO"/>
    <property type="match status" value="1"/>
</dbReference>
<dbReference type="STRING" id="84521.SAMN04487994_101633"/>
<evidence type="ECO:0000313" key="2">
    <source>
        <dbReference type="EMBL" id="PMC58649.1"/>
    </source>
</evidence>
<name>A0A2N6SNL1_9LACT</name>
<dbReference type="AlphaFoldDB" id="A0A2N6SNL1"/>
<evidence type="ECO:0000259" key="1">
    <source>
        <dbReference type="PROSITE" id="PS51154"/>
    </source>
</evidence>
<protein>
    <recommendedName>
        <fullName evidence="1">Macro domain-containing protein</fullName>
    </recommendedName>
</protein>
<organism evidence="2 3">
    <name type="scientific">Dolosicoccus paucivorans</name>
    <dbReference type="NCBI Taxonomy" id="84521"/>
    <lineage>
        <taxon>Bacteria</taxon>
        <taxon>Bacillati</taxon>
        <taxon>Bacillota</taxon>
        <taxon>Bacilli</taxon>
        <taxon>Lactobacillales</taxon>
        <taxon>Aerococcaceae</taxon>
        <taxon>Dolosicoccus</taxon>
    </lineage>
</organism>
<dbReference type="Proteomes" id="UP000235682">
    <property type="component" value="Unassembled WGS sequence"/>
</dbReference>
<dbReference type="InterPro" id="IPR002589">
    <property type="entry name" value="Macro_dom"/>
</dbReference>
<dbReference type="RefSeq" id="WP_102228055.1">
    <property type="nucleotide sequence ID" value="NZ_PNFY01000037.1"/>
</dbReference>
<dbReference type="Pfam" id="PF01661">
    <property type="entry name" value="Macro"/>
    <property type="match status" value="1"/>
</dbReference>
<dbReference type="OrthoDB" id="6194521at2"/>
<reference evidence="2 3" key="1">
    <citation type="submission" date="2017-09" db="EMBL/GenBank/DDBJ databases">
        <title>Bacterial strain isolated from the female urinary microbiota.</title>
        <authorList>
            <person name="Thomas-White K."/>
            <person name="Kumar N."/>
            <person name="Forster S."/>
            <person name="Putonti C."/>
            <person name="Lawley T."/>
            <person name="Wolfe A.J."/>
        </authorList>
    </citation>
    <scope>NUCLEOTIDE SEQUENCE [LARGE SCALE GENOMIC DNA]</scope>
    <source>
        <strain evidence="2 3">UMB0852</strain>
    </source>
</reference>
<keyword evidence="3" id="KW-1185">Reference proteome</keyword>
<proteinExistence type="predicted"/>
<gene>
    <name evidence="2" type="ORF">CJ205_03450</name>
</gene>
<dbReference type="PANTHER" id="PTHR11106:SF27">
    <property type="entry name" value="MACRO DOMAIN-CONTAINING PROTEIN"/>
    <property type="match status" value="1"/>
</dbReference>
<dbReference type="NCBIfam" id="NF003163">
    <property type="entry name" value="PRK04143.1"/>
    <property type="match status" value="1"/>
</dbReference>